<evidence type="ECO:0000313" key="2">
    <source>
        <dbReference type="EMBL" id="AOW27614.1"/>
    </source>
</evidence>
<gene>
    <name evidence="2" type="ordered locus">CAALFM_C206040CA</name>
    <name evidence="1" type="ordered locus">orf19.11597</name>
</gene>
<dbReference type="SMR" id="A0A1D8PHJ5"/>
<dbReference type="Pfam" id="PF07247">
    <property type="entry name" value="AATase"/>
    <property type="match status" value="1"/>
</dbReference>
<dbReference type="eggNOG" id="ENOG502QTAU">
    <property type="taxonomic scope" value="Eukaryota"/>
</dbReference>
<dbReference type="KEGG" id="cal:CAALFM_C206040CA"/>
<dbReference type="EMBL" id="CP017624">
    <property type="protein sequence ID" value="AOW27614.1"/>
    <property type="molecule type" value="Genomic_DNA"/>
</dbReference>
<dbReference type="PANTHER" id="PTHR28037:SF1">
    <property type="entry name" value="ALCOHOL O-ACETYLTRANSFERASE 1-RELATED"/>
    <property type="match status" value="1"/>
</dbReference>
<reference evidence="2 3" key="2">
    <citation type="journal article" date="2007" name="Genome Biol.">
        <title>Assembly of the Candida albicans genome into sixteen supercontigs aligned on the eight chromosomes.</title>
        <authorList>
            <person name="van het Hoog M."/>
            <person name="Rast T.J."/>
            <person name="Martchenko M."/>
            <person name="Grindle S."/>
            <person name="Dignard D."/>
            <person name="Hogues H."/>
            <person name="Cuomo C."/>
            <person name="Berriman M."/>
            <person name="Scherer S."/>
            <person name="Magee B.B."/>
            <person name="Whiteway M."/>
            <person name="Chibana H."/>
            <person name="Nantel A."/>
            <person name="Magee P.T."/>
        </authorList>
    </citation>
    <scope>GENOME REANNOTATION</scope>
    <source>
        <strain evidence="3">SC5314 / ATCC MYA-2876</strain>
    </source>
</reference>
<organism evidence="2 3">
    <name type="scientific">Candida albicans (strain SC5314 / ATCC MYA-2876)</name>
    <name type="common">Yeast</name>
    <dbReference type="NCBI Taxonomy" id="237561"/>
    <lineage>
        <taxon>Eukaryota</taxon>
        <taxon>Fungi</taxon>
        <taxon>Dikarya</taxon>
        <taxon>Ascomycota</taxon>
        <taxon>Saccharomycotina</taxon>
        <taxon>Pichiomycetes</taxon>
        <taxon>Debaryomycetaceae</taxon>
        <taxon>Candida/Lodderomyces clade</taxon>
        <taxon>Candida</taxon>
    </lineage>
</organism>
<dbReference type="InterPro" id="IPR010828">
    <property type="entry name" value="Atf2/Sli1-like"/>
</dbReference>
<dbReference type="SUPFAM" id="SSF52777">
    <property type="entry name" value="CoA-dependent acyltransferases"/>
    <property type="match status" value="1"/>
</dbReference>
<dbReference type="Proteomes" id="UP000000559">
    <property type="component" value="Chromosome 2"/>
</dbReference>
<evidence type="ECO:0000313" key="3">
    <source>
        <dbReference type="Proteomes" id="UP000000559"/>
    </source>
</evidence>
<dbReference type="RefSeq" id="XP_714286.2">
    <property type="nucleotide sequence ID" value="XM_709193.2"/>
</dbReference>
<dbReference type="InParanoid" id="A0A1D8PHJ5"/>
<keyword evidence="3" id="KW-1185">Reference proteome</keyword>
<evidence type="ECO:0000313" key="1">
    <source>
        <dbReference type="CGD" id="CAL0000195785"/>
    </source>
</evidence>
<reference evidence="2 3" key="3">
    <citation type="journal article" date="2013" name="Genome Biol.">
        <title>Assembly of a phased diploid Candida albicans genome facilitates allele-specific measurements and provides a simple model for repeat and indel structure.</title>
        <authorList>
            <person name="Muzzey D."/>
            <person name="Schwartz K."/>
            <person name="Weissman J.S."/>
            <person name="Sherlock G."/>
        </authorList>
    </citation>
    <scope>NUCLEOTIDE SEQUENCE [LARGE SCALE GENOMIC DNA]</scope>
    <source>
        <strain evidence="3">SC5314 / ATCC MYA-2876</strain>
    </source>
</reference>
<dbReference type="PANTHER" id="PTHR28037">
    <property type="entry name" value="ALCOHOL O-ACETYLTRANSFERASE 1-RELATED"/>
    <property type="match status" value="1"/>
</dbReference>
<dbReference type="InterPro" id="IPR052058">
    <property type="entry name" value="Alcohol_O-acetyltransferase"/>
</dbReference>
<proteinExistence type="predicted"/>
<accession>A0A1D8PHJ5</accession>
<dbReference type="FunCoup" id="A0A1D8PHJ5">
    <property type="interactions" value="30"/>
</dbReference>
<reference evidence="2 3" key="1">
    <citation type="journal article" date="2004" name="Proc. Natl. Acad. Sci. U.S.A.">
        <title>The diploid genome sequence of Candida albicans.</title>
        <authorList>
            <person name="Jones T."/>
            <person name="Federspiel N.A."/>
            <person name="Chibana H."/>
            <person name="Dungan J."/>
            <person name="Kalman S."/>
            <person name="Magee B.B."/>
            <person name="Newport G."/>
            <person name="Thorstenson Y.R."/>
            <person name="Agabian N."/>
            <person name="Magee P.T."/>
            <person name="Davis R.W."/>
            <person name="Scherer S."/>
        </authorList>
    </citation>
    <scope>NUCLEOTIDE SEQUENCE [LARGE SCALE GENOMIC DNA]</scope>
    <source>
        <strain evidence="3">SC5314 / ATCC MYA-2876</strain>
    </source>
</reference>
<name>A0A1D8PHJ5_CANAL</name>
<dbReference type="VEuPathDB" id="FungiDB:C2_06040C_A"/>
<protein>
    <submittedName>
        <fullName evidence="2">N-acetyltransferase</fullName>
    </submittedName>
</protein>
<dbReference type="AlphaFoldDB" id="A0A1D8PHJ5"/>
<sequence length="423" mass="49046">MTSLRKASFFERYQICRTENKYYSNFNITVEYPFPITKAKLSRALSHLIKDNPILGCNFFGSTDNDYRDYVLKSIPITFDSVVEYTEYDVNPEFFEFLNTIYFEMNCTKPLWKLFIKDSIITICCNHAYFDGNGGAFFHKELFRLLLDTSDDAEFQNVLSKEVDSLSESVTEVCSLYKTPIWFLIRGALQLWLPNWMRKLVAYFTYPNINKYPMFQNKPISLNQHTNFSVINLNNDIVSKMLAITRSTSTKLTPWLITIALQTFQEFHPNRSMSIAIPLNGRRYYDLDMFQVAVAESSIDIEPITNPIATTNYITKRLQRDLDSRHPFYFVGLLKYINIGSFLKSKIGTHKRSTMEISNVGKMPLPCWFSQDNGFSSHLQFNVVSSPQGMNIVIGLLDLDVDSYTKAFLKRLMAVVDEYIDTN</sequence>
<dbReference type="OrthoDB" id="2150604at2759"/>
<dbReference type="GeneID" id="3644069"/>
<dbReference type="GO" id="GO:0008080">
    <property type="term" value="F:N-acetyltransferase activity"/>
    <property type="evidence" value="ECO:0000318"/>
    <property type="project" value="GO_Central"/>
</dbReference>
<dbReference type="CGD" id="CAL0000195785">
    <property type="gene designation" value="orf19.11597"/>
</dbReference>